<protein>
    <recommendedName>
        <fullName evidence="8">Ribonuclease 3</fullName>
        <ecNumber evidence="8">3.1.26.3</ecNumber>
    </recommendedName>
    <alternativeName>
        <fullName evidence="8">Ribonuclease III</fullName>
        <shortName evidence="8">RNase III</shortName>
    </alternativeName>
</protein>
<dbReference type="Gene3D" id="3.30.160.20">
    <property type="match status" value="1"/>
</dbReference>
<dbReference type="Pfam" id="PF00035">
    <property type="entry name" value="dsrm"/>
    <property type="match status" value="1"/>
</dbReference>
<dbReference type="EMBL" id="JBHPEI010000039">
    <property type="protein sequence ID" value="MFC1799880.1"/>
    <property type="molecule type" value="Genomic_DNA"/>
</dbReference>
<keyword evidence="8" id="KW-0460">Magnesium</keyword>
<evidence type="ECO:0000313" key="11">
    <source>
        <dbReference type="EMBL" id="MFC1799880.1"/>
    </source>
</evidence>
<keyword evidence="6 8" id="KW-0378">Hydrolase</keyword>
<gene>
    <name evidence="8 11" type="primary">rnc</name>
    <name evidence="11" type="ORF">ACFL2Z_03105</name>
</gene>
<dbReference type="InterPro" id="IPR000999">
    <property type="entry name" value="RNase_III_dom"/>
</dbReference>
<dbReference type="PANTHER" id="PTHR11207">
    <property type="entry name" value="RIBONUCLEASE III"/>
    <property type="match status" value="1"/>
</dbReference>
<keyword evidence="4 8" id="KW-0540">Nuclease</keyword>
<dbReference type="SMART" id="SM00358">
    <property type="entry name" value="DSRM"/>
    <property type="match status" value="1"/>
</dbReference>
<evidence type="ECO:0000313" key="12">
    <source>
        <dbReference type="Proteomes" id="UP001594288"/>
    </source>
</evidence>
<dbReference type="InterPro" id="IPR036389">
    <property type="entry name" value="RNase_III_sf"/>
</dbReference>
<feature type="domain" description="DRBM" evidence="9">
    <location>
        <begin position="180"/>
        <end position="249"/>
    </location>
</feature>
<evidence type="ECO:0000256" key="3">
    <source>
        <dbReference type="ARBA" id="ARBA00022664"/>
    </source>
</evidence>
<dbReference type="PROSITE" id="PS50142">
    <property type="entry name" value="RNASE_3_2"/>
    <property type="match status" value="1"/>
</dbReference>
<sequence>MAPTWFRRIISGLGGARGDAEARRLRGEFGAKFGIWFKDPMTLKRALTHRSCLELEGNDVSNERLEFLGDSVLGVIASDHLFRSMDEANEGELTKARSRIVNKNSLGRIGINLGILDLLIYAREELREDDRALTTLSADALEAVIGAIYLDQGYKTVSEFVIRRIVEPVGDSVPEELLSDYKSKLQEVCQATFKLQPDYRIVKRVGPEHRKIFHVVVRIRGETYGFGSGRSRKEAEQVAAGQALLNLSSEAT</sequence>
<evidence type="ECO:0000256" key="8">
    <source>
        <dbReference type="HAMAP-Rule" id="MF_00104"/>
    </source>
</evidence>
<dbReference type="PANTHER" id="PTHR11207:SF0">
    <property type="entry name" value="RIBONUCLEASE 3"/>
    <property type="match status" value="1"/>
</dbReference>
<comment type="function">
    <text evidence="8">Digests double-stranded RNA. Involved in the processing of primary rRNA transcript to yield the immediate precursors to the large and small rRNAs (23S and 16S). Processes some mRNAs, and tRNAs when they are encoded in the rRNA operon. Processes pre-crRNA and tracrRNA of type II CRISPR loci if present in the organism.</text>
</comment>
<proteinExistence type="inferred from homology"/>
<dbReference type="SMART" id="SM00535">
    <property type="entry name" value="RIBOc"/>
    <property type="match status" value="1"/>
</dbReference>
<keyword evidence="8" id="KW-0698">rRNA processing</keyword>
<keyword evidence="8" id="KW-0819">tRNA processing</keyword>
<evidence type="ECO:0000256" key="2">
    <source>
        <dbReference type="ARBA" id="ARBA00010183"/>
    </source>
</evidence>
<feature type="active site" evidence="8">
    <location>
        <position position="142"/>
    </location>
</feature>
<dbReference type="Pfam" id="PF14622">
    <property type="entry name" value="Ribonucleas_3_3"/>
    <property type="match status" value="1"/>
</dbReference>
<accession>A0ABV6YP87</accession>
<comment type="caution">
    <text evidence="11">The sequence shown here is derived from an EMBL/GenBank/DDBJ whole genome shotgun (WGS) entry which is preliminary data.</text>
</comment>
<dbReference type="Proteomes" id="UP001594288">
    <property type="component" value="Unassembled WGS sequence"/>
</dbReference>
<feature type="binding site" evidence="8">
    <location>
        <position position="66"/>
    </location>
    <ligand>
        <name>Mg(2+)</name>
        <dbReference type="ChEBI" id="CHEBI:18420"/>
    </ligand>
</feature>
<feature type="binding site" evidence="8">
    <location>
        <position position="139"/>
    </location>
    <ligand>
        <name>Mg(2+)</name>
        <dbReference type="ChEBI" id="CHEBI:18420"/>
    </ligand>
</feature>
<feature type="binding site" evidence="8">
    <location>
        <position position="142"/>
    </location>
    <ligand>
        <name>Mg(2+)</name>
        <dbReference type="ChEBI" id="CHEBI:18420"/>
    </ligand>
</feature>
<feature type="domain" description="RNase III" evidence="10">
    <location>
        <begin position="26"/>
        <end position="153"/>
    </location>
</feature>
<organism evidence="11 12">
    <name type="scientific">Eiseniibacteriota bacterium</name>
    <dbReference type="NCBI Taxonomy" id="2212470"/>
    <lineage>
        <taxon>Bacteria</taxon>
        <taxon>Candidatus Eiseniibacteriota</taxon>
    </lineage>
</organism>
<keyword evidence="12" id="KW-1185">Reference proteome</keyword>
<dbReference type="Gene3D" id="1.10.1520.10">
    <property type="entry name" value="Ribonuclease III domain"/>
    <property type="match status" value="1"/>
</dbReference>
<dbReference type="CDD" id="cd00593">
    <property type="entry name" value="RIBOc"/>
    <property type="match status" value="1"/>
</dbReference>
<dbReference type="NCBIfam" id="TIGR02191">
    <property type="entry name" value="RNaseIII"/>
    <property type="match status" value="1"/>
</dbReference>
<keyword evidence="3 8" id="KW-0507">mRNA processing</keyword>
<evidence type="ECO:0000256" key="1">
    <source>
        <dbReference type="ARBA" id="ARBA00000109"/>
    </source>
</evidence>
<dbReference type="EC" id="3.1.26.3" evidence="8"/>
<keyword evidence="5 8" id="KW-0255">Endonuclease</keyword>
<name>A0ABV6YP87_UNCEI</name>
<evidence type="ECO:0000256" key="4">
    <source>
        <dbReference type="ARBA" id="ARBA00022722"/>
    </source>
</evidence>
<keyword evidence="8" id="KW-0699">rRNA-binding</keyword>
<keyword evidence="8" id="KW-0963">Cytoplasm</keyword>
<comment type="subunit">
    <text evidence="8">Homodimer.</text>
</comment>
<dbReference type="GO" id="GO:0004525">
    <property type="term" value="F:ribonuclease III activity"/>
    <property type="evidence" value="ECO:0007669"/>
    <property type="project" value="UniProtKB-EC"/>
</dbReference>
<feature type="active site" evidence="8">
    <location>
        <position position="70"/>
    </location>
</feature>
<dbReference type="SUPFAM" id="SSF69065">
    <property type="entry name" value="RNase III domain-like"/>
    <property type="match status" value="1"/>
</dbReference>
<evidence type="ECO:0000259" key="10">
    <source>
        <dbReference type="PROSITE" id="PS50142"/>
    </source>
</evidence>
<keyword evidence="7 8" id="KW-0694">RNA-binding</keyword>
<dbReference type="InterPro" id="IPR011907">
    <property type="entry name" value="RNase_III"/>
</dbReference>
<dbReference type="PROSITE" id="PS00517">
    <property type="entry name" value="RNASE_3_1"/>
    <property type="match status" value="1"/>
</dbReference>
<evidence type="ECO:0000256" key="5">
    <source>
        <dbReference type="ARBA" id="ARBA00022759"/>
    </source>
</evidence>
<evidence type="ECO:0000259" key="9">
    <source>
        <dbReference type="PROSITE" id="PS50137"/>
    </source>
</evidence>
<dbReference type="SUPFAM" id="SSF54768">
    <property type="entry name" value="dsRNA-binding domain-like"/>
    <property type="match status" value="1"/>
</dbReference>
<comment type="catalytic activity">
    <reaction evidence="1 8">
        <text>Endonucleolytic cleavage to 5'-phosphomonoester.</text>
        <dbReference type="EC" id="3.1.26.3"/>
    </reaction>
</comment>
<dbReference type="InterPro" id="IPR014720">
    <property type="entry name" value="dsRBD_dom"/>
</dbReference>
<comment type="similarity">
    <text evidence="2">Belongs to the ribonuclease III family.</text>
</comment>
<reference evidence="11 12" key="1">
    <citation type="submission" date="2024-09" db="EMBL/GenBank/DDBJ databases">
        <authorList>
            <person name="D'Angelo T."/>
        </authorList>
    </citation>
    <scope>NUCLEOTIDE SEQUENCE [LARGE SCALE GENOMIC DNA]</scope>
    <source>
        <strain evidence="11">SAG AM-311-F02</strain>
    </source>
</reference>
<comment type="subcellular location">
    <subcellularLocation>
        <location evidence="8">Cytoplasm</location>
    </subcellularLocation>
</comment>
<evidence type="ECO:0000256" key="7">
    <source>
        <dbReference type="ARBA" id="ARBA00022884"/>
    </source>
</evidence>
<keyword evidence="8" id="KW-0479">Metal-binding</keyword>
<evidence type="ECO:0000256" key="6">
    <source>
        <dbReference type="ARBA" id="ARBA00022801"/>
    </source>
</evidence>
<dbReference type="PROSITE" id="PS50137">
    <property type="entry name" value="DS_RBD"/>
    <property type="match status" value="1"/>
</dbReference>
<dbReference type="CDD" id="cd10845">
    <property type="entry name" value="DSRM_RNAse_III_family"/>
    <property type="match status" value="1"/>
</dbReference>
<dbReference type="HAMAP" id="MF_00104">
    <property type="entry name" value="RNase_III"/>
    <property type="match status" value="1"/>
</dbReference>
<comment type="cofactor">
    <cofactor evidence="8">
        <name>Mg(2+)</name>
        <dbReference type="ChEBI" id="CHEBI:18420"/>
    </cofactor>
</comment>